<evidence type="ECO:0000313" key="2">
    <source>
        <dbReference type="EMBL" id="CEQ43187.1"/>
    </source>
</evidence>
<name>A0A0D6ESW3_SPOSA</name>
<keyword evidence="3" id="KW-1185">Reference proteome</keyword>
<dbReference type="OrthoDB" id="15893at2759"/>
<dbReference type="Pfam" id="PF13233">
    <property type="entry name" value="Complex1_LYR_2"/>
    <property type="match status" value="1"/>
</dbReference>
<evidence type="ECO:0000313" key="3">
    <source>
        <dbReference type="Proteomes" id="UP000243876"/>
    </source>
</evidence>
<dbReference type="Proteomes" id="UP000243876">
    <property type="component" value="Unassembled WGS sequence"/>
</dbReference>
<proteinExistence type="predicted"/>
<feature type="compositionally biased region" description="Polar residues" evidence="1">
    <location>
        <begin position="118"/>
        <end position="129"/>
    </location>
</feature>
<organism evidence="2 3">
    <name type="scientific">Sporidiobolus salmonicolor</name>
    <name type="common">Yeast-like fungus</name>
    <name type="synonym">Sporobolomyces salmonicolor</name>
    <dbReference type="NCBI Taxonomy" id="5005"/>
    <lineage>
        <taxon>Eukaryota</taxon>
        <taxon>Fungi</taxon>
        <taxon>Dikarya</taxon>
        <taxon>Basidiomycota</taxon>
        <taxon>Pucciniomycotina</taxon>
        <taxon>Microbotryomycetes</taxon>
        <taxon>Sporidiobolales</taxon>
        <taxon>Sporidiobolaceae</taxon>
        <taxon>Sporobolomyces</taxon>
    </lineage>
</organism>
<dbReference type="PANTHER" id="PTHR28015:SF1">
    <property type="entry name" value="ATP SYNTHASE ASSEMBLY FACTOR FMC1, MITOCHONDRIAL"/>
    <property type="match status" value="1"/>
</dbReference>
<accession>A0A0D6ESW3</accession>
<reference evidence="3" key="1">
    <citation type="submission" date="2015-02" db="EMBL/GenBank/DDBJ databases">
        <authorList>
            <person name="Gon?alves P."/>
        </authorList>
    </citation>
    <scope>NUCLEOTIDE SEQUENCE [LARGE SCALE GENOMIC DNA]</scope>
</reference>
<dbReference type="InterPro" id="IPR039196">
    <property type="entry name" value="Fmc1"/>
</dbReference>
<sequence>MTSLPQLYRQTLRQFVQNSIHPRTARSPTIPAHLRLFFESARTFQPGSADATQFSRDVENMVVFMRAHRLHKELVERYNPTHDLTQAERAEKSANMVGLKFPEQFEAGTAPTMEQGKNRQPGQPAQGSLHTMFAPGE</sequence>
<dbReference type="GO" id="GO:0033615">
    <property type="term" value="P:mitochondrial proton-transporting ATP synthase complex assembly"/>
    <property type="evidence" value="ECO:0007669"/>
    <property type="project" value="InterPro"/>
</dbReference>
<dbReference type="PANTHER" id="PTHR28015">
    <property type="entry name" value="ATP SYNTHASE ASSEMBLY FACTOR FMC1, MITOCHONDRIAL"/>
    <property type="match status" value="1"/>
</dbReference>
<protein>
    <submittedName>
        <fullName evidence="2">SPOSA6832_05087-mRNA-1:cds</fullName>
    </submittedName>
</protein>
<evidence type="ECO:0000256" key="1">
    <source>
        <dbReference type="SAM" id="MobiDB-lite"/>
    </source>
</evidence>
<feature type="region of interest" description="Disordered" evidence="1">
    <location>
        <begin position="107"/>
        <end position="137"/>
    </location>
</feature>
<dbReference type="EMBL" id="CENE01000056">
    <property type="protein sequence ID" value="CEQ43187.1"/>
    <property type="molecule type" value="Genomic_DNA"/>
</dbReference>
<dbReference type="GO" id="GO:0005759">
    <property type="term" value="C:mitochondrial matrix"/>
    <property type="evidence" value="ECO:0007669"/>
    <property type="project" value="TreeGrafter"/>
</dbReference>
<gene>
    <name evidence="2" type="primary">SPOSA6832_05087</name>
</gene>
<dbReference type="AlphaFoldDB" id="A0A0D6ESW3"/>